<dbReference type="Proteomes" id="UP000828390">
    <property type="component" value="Unassembled WGS sequence"/>
</dbReference>
<reference evidence="1" key="2">
    <citation type="submission" date="2020-11" db="EMBL/GenBank/DDBJ databases">
        <authorList>
            <person name="McCartney M.A."/>
            <person name="Auch B."/>
            <person name="Kono T."/>
            <person name="Mallez S."/>
            <person name="Becker A."/>
            <person name="Gohl D.M."/>
            <person name="Silverstein K.A.T."/>
            <person name="Koren S."/>
            <person name="Bechman K.B."/>
            <person name="Herman A."/>
            <person name="Abrahante J.E."/>
            <person name="Garbe J."/>
        </authorList>
    </citation>
    <scope>NUCLEOTIDE SEQUENCE</scope>
    <source>
        <strain evidence="1">Duluth1</strain>
        <tissue evidence="1">Whole animal</tissue>
    </source>
</reference>
<dbReference type="EMBL" id="JAIWYP010000015">
    <property type="protein sequence ID" value="KAH3702268.1"/>
    <property type="molecule type" value="Genomic_DNA"/>
</dbReference>
<gene>
    <name evidence="1" type="ORF">DPMN_077279</name>
</gene>
<sequence>MKTLADASRFQKYLAMKGEAKAIQNVSVDHLDEYLATYLLYIRKNDGDEY</sequence>
<accession>A0A9D3YQA0</accession>
<keyword evidence="2" id="KW-1185">Reference proteome</keyword>
<evidence type="ECO:0000313" key="1">
    <source>
        <dbReference type="EMBL" id="KAH3702268.1"/>
    </source>
</evidence>
<name>A0A9D3YQA0_DREPO</name>
<comment type="caution">
    <text evidence="1">The sequence shown here is derived from an EMBL/GenBank/DDBJ whole genome shotgun (WGS) entry which is preliminary data.</text>
</comment>
<organism evidence="1 2">
    <name type="scientific">Dreissena polymorpha</name>
    <name type="common">Zebra mussel</name>
    <name type="synonym">Mytilus polymorpha</name>
    <dbReference type="NCBI Taxonomy" id="45954"/>
    <lineage>
        <taxon>Eukaryota</taxon>
        <taxon>Metazoa</taxon>
        <taxon>Spiralia</taxon>
        <taxon>Lophotrochozoa</taxon>
        <taxon>Mollusca</taxon>
        <taxon>Bivalvia</taxon>
        <taxon>Autobranchia</taxon>
        <taxon>Heteroconchia</taxon>
        <taxon>Euheterodonta</taxon>
        <taxon>Imparidentia</taxon>
        <taxon>Neoheterodontei</taxon>
        <taxon>Myida</taxon>
        <taxon>Dreissenoidea</taxon>
        <taxon>Dreissenidae</taxon>
        <taxon>Dreissena</taxon>
    </lineage>
</organism>
<evidence type="ECO:0000313" key="2">
    <source>
        <dbReference type="Proteomes" id="UP000828390"/>
    </source>
</evidence>
<protein>
    <submittedName>
        <fullName evidence="1">Uncharacterized protein</fullName>
    </submittedName>
</protein>
<dbReference type="AlphaFoldDB" id="A0A9D3YQA0"/>
<proteinExistence type="predicted"/>
<reference evidence="1" key="1">
    <citation type="journal article" date="2019" name="bioRxiv">
        <title>The Genome of the Zebra Mussel, Dreissena polymorpha: A Resource for Invasive Species Research.</title>
        <authorList>
            <person name="McCartney M.A."/>
            <person name="Auch B."/>
            <person name="Kono T."/>
            <person name="Mallez S."/>
            <person name="Zhang Y."/>
            <person name="Obille A."/>
            <person name="Becker A."/>
            <person name="Abrahante J.E."/>
            <person name="Garbe J."/>
            <person name="Badalamenti J.P."/>
            <person name="Herman A."/>
            <person name="Mangelson H."/>
            <person name="Liachko I."/>
            <person name="Sullivan S."/>
            <person name="Sone E.D."/>
            <person name="Koren S."/>
            <person name="Silverstein K.A.T."/>
            <person name="Beckman K.B."/>
            <person name="Gohl D.M."/>
        </authorList>
    </citation>
    <scope>NUCLEOTIDE SEQUENCE</scope>
    <source>
        <strain evidence="1">Duluth1</strain>
        <tissue evidence="1">Whole animal</tissue>
    </source>
</reference>